<evidence type="ECO:0000256" key="2">
    <source>
        <dbReference type="ARBA" id="ARBA00023008"/>
    </source>
</evidence>
<feature type="binding site" evidence="3">
    <location>
        <position position="166"/>
    </location>
    <ligand>
        <name>Cu cation</name>
        <dbReference type="ChEBI" id="CHEBI:23378"/>
    </ligand>
</feature>
<comment type="similarity">
    <text evidence="1">Belongs to the SCO1/2 family.</text>
</comment>
<evidence type="ECO:0000256" key="3">
    <source>
        <dbReference type="PIRSR" id="PIRSR603782-1"/>
    </source>
</evidence>
<keyword evidence="2 3" id="KW-0186">Copper</keyword>
<keyword evidence="4" id="KW-1015">Disulfide bond</keyword>
<keyword evidence="3" id="KW-0479">Metal-binding</keyword>
<dbReference type="Pfam" id="PF02630">
    <property type="entry name" value="SCO1-SenC"/>
    <property type="match status" value="1"/>
</dbReference>
<reference evidence="7 8" key="1">
    <citation type="submission" date="2018-05" db="EMBL/GenBank/DDBJ databases">
        <title>Genomic Encyclopedia of Type Strains, Phase IV (KMG-IV): sequencing the most valuable type-strain genomes for metagenomic binning, comparative biology and taxonomic classification.</title>
        <authorList>
            <person name="Goeker M."/>
        </authorList>
    </citation>
    <scope>NUCLEOTIDE SEQUENCE [LARGE SCALE GENOMIC DNA]</scope>
    <source>
        <strain evidence="7 8">DSM 25350</strain>
    </source>
</reference>
<dbReference type="PANTHER" id="PTHR12151">
    <property type="entry name" value="ELECTRON TRANSPORT PROTIN SCO1/SENC FAMILY MEMBER"/>
    <property type="match status" value="1"/>
</dbReference>
<feature type="binding site" evidence="3">
    <location>
        <position position="78"/>
    </location>
    <ligand>
        <name>Cu cation</name>
        <dbReference type="ChEBI" id="CHEBI:23378"/>
    </ligand>
</feature>
<dbReference type="Proteomes" id="UP000245790">
    <property type="component" value="Unassembled WGS sequence"/>
</dbReference>
<accession>A0A316FZ43</accession>
<feature type="transmembrane region" description="Helical" evidence="5">
    <location>
        <begin position="7"/>
        <end position="28"/>
    </location>
</feature>
<dbReference type="Gene3D" id="3.40.30.10">
    <property type="entry name" value="Glutaredoxin"/>
    <property type="match status" value="1"/>
</dbReference>
<evidence type="ECO:0000313" key="8">
    <source>
        <dbReference type="Proteomes" id="UP000245790"/>
    </source>
</evidence>
<evidence type="ECO:0000313" key="7">
    <source>
        <dbReference type="EMBL" id="PWK53662.1"/>
    </source>
</evidence>
<sequence>MKYLKQTLLYTLITVAVIAAGLAAYSFVEKPKEQPKNAMVYPKFRAVKDFELKSGDATISLNSLQGKWSFIFFGYTYCPDVCPTTMSALKQFMNNLPEKTQQDTQIILVSVDPERDTPEQLKQYAHAFDKRFIGATAEHTILEDFAKSFGAIYYKVGEGEDYLVDHTAKIFLVDPQGRRHAIFSKSMENPTEGYEYNIEQMVKDYLIIRS</sequence>
<dbReference type="InterPro" id="IPR013766">
    <property type="entry name" value="Thioredoxin_domain"/>
</dbReference>
<organism evidence="7 8">
    <name type="scientific">Pleionea mediterranea</name>
    <dbReference type="NCBI Taxonomy" id="523701"/>
    <lineage>
        <taxon>Bacteria</taxon>
        <taxon>Pseudomonadati</taxon>
        <taxon>Pseudomonadota</taxon>
        <taxon>Gammaproteobacteria</taxon>
        <taxon>Oceanospirillales</taxon>
        <taxon>Pleioneaceae</taxon>
        <taxon>Pleionea</taxon>
    </lineage>
</organism>
<keyword evidence="5" id="KW-1133">Transmembrane helix</keyword>
<comment type="caution">
    <text evidence="7">The sequence shown here is derived from an EMBL/GenBank/DDBJ whole genome shotgun (WGS) entry which is preliminary data.</text>
</comment>
<evidence type="ECO:0000256" key="4">
    <source>
        <dbReference type="PIRSR" id="PIRSR603782-2"/>
    </source>
</evidence>
<feature type="disulfide bond" description="Redox-active" evidence="4">
    <location>
        <begin position="78"/>
        <end position="82"/>
    </location>
</feature>
<dbReference type="CDD" id="cd02968">
    <property type="entry name" value="SCO"/>
    <property type="match status" value="1"/>
</dbReference>
<dbReference type="InterPro" id="IPR036249">
    <property type="entry name" value="Thioredoxin-like_sf"/>
</dbReference>
<dbReference type="SUPFAM" id="SSF52833">
    <property type="entry name" value="Thioredoxin-like"/>
    <property type="match status" value="1"/>
</dbReference>
<evidence type="ECO:0000256" key="5">
    <source>
        <dbReference type="SAM" id="Phobius"/>
    </source>
</evidence>
<dbReference type="AlphaFoldDB" id="A0A316FZ43"/>
<feature type="binding site" evidence="3">
    <location>
        <position position="82"/>
    </location>
    <ligand>
        <name>Cu cation</name>
        <dbReference type="ChEBI" id="CHEBI:23378"/>
    </ligand>
</feature>
<protein>
    <submittedName>
        <fullName evidence="7">Protein SCO1/2</fullName>
    </submittedName>
</protein>
<feature type="domain" description="Thioredoxin" evidence="6">
    <location>
        <begin position="35"/>
        <end position="203"/>
    </location>
</feature>
<dbReference type="RefSeq" id="WP_109761735.1">
    <property type="nucleotide sequence ID" value="NZ_QGGU01000002.1"/>
</dbReference>
<evidence type="ECO:0000256" key="1">
    <source>
        <dbReference type="ARBA" id="ARBA00010996"/>
    </source>
</evidence>
<dbReference type="GO" id="GO:0046872">
    <property type="term" value="F:metal ion binding"/>
    <property type="evidence" value="ECO:0007669"/>
    <property type="project" value="UniProtKB-KW"/>
</dbReference>
<dbReference type="PROSITE" id="PS51352">
    <property type="entry name" value="THIOREDOXIN_2"/>
    <property type="match status" value="1"/>
</dbReference>
<keyword evidence="8" id="KW-1185">Reference proteome</keyword>
<proteinExistence type="inferred from homology"/>
<dbReference type="PANTHER" id="PTHR12151:SF25">
    <property type="entry name" value="LINALOOL DEHYDRATASE_ISOMERASE DOMAIN-CONTAINING PROTEIN"/>
    <property type="match status" value="1"/>
</dbReference>
<dbReference type="EMBL" id="QGGU01000002">
    <property type="protein sequence ID" value="PWK53662.1"/>
    <property type="molecule type" value="Genomic_DNA"/>
</dbReference>
<keyword evidence="5" id="KW-0812">Transmembrane</keyword>
<evidence type="ECO:0000259" key="6">
    <source>
        <dbReference type="PROSITE" id="PS51352"/>
    </source>
</evidence>
<name>A0A316FZ43_9GAMM</name>
<gene>
    <name evidence="7" type="ORF">C8D97_10250</name>
</gene>
<dbReference type="InterPro" id="IPR003782">
    <property type="entry name" value="SCO1/SenC"/>
</dbReference>
<dbReference type="OrthoDB" id="9790194at2"/>
<keyword evidence="5" id="KW-0472">Membrane</keyword>